<reference evidence="2" key="1">
    <citation type="submission" date="2022-04" db="EMBL/GenBank/DDBJ databases">
        <title>Hymenobacter sp. isolated from the air.</title>
        <authorList>
            <person name="Won M."/>
            <person name="Lee C.-M."/>
            <person name="Woen H.-Y."/>
            <person name="Kwon S.-W."/>
        </authorList>
    </citation>
    <scope>NUCLEOTIDE SEQUENCE</scope>
    <source>
        <strain evidence="2">5116S-3</strain>
    </source>
</reference>
<dbReference type="InterPro" id="IPR032710">
    <property type="entry name" value="NTF2-like_dom_sf"/>
</dbReference>
<proteinExistence type="predicted"/>
<feature type="domain" description="DUF4440" evidence="1">
    <location>
        <begin position="12"/>
        <end position="118"/>
    </location>
</feature>
<evidence type="ECO:0000313" key="3">
    <source>
        <dbReference type="Proteomes" id="UP000831796"/>
    </source>
</evidence>
<keyword evidence="3" id="KW-1185">Reference proteome</keyword>
<dbReference type="InterPro" id="IPR027843">
    <property type="entry name" value="DUF4440"/>
</dbReference>
<dbReference type="EMBL" id="CP095046">
    <property type="protein sequence ID" value="UOQ72778.1"/>
    <property type="molecule type" value="Genomic_DNA"/>
</dbReference>
<gene>
    <name evidence="2" type="ORF">MUN79_01945</name>
</gene>
<sequence>MPTTATSIRDEIRRANDTFETSFEQGDAAAIANLFTTAGVLLPAGMEPIEGLSGIQAFWQGAMEMGVKQVRLQTRDIEELEDTAIELGTYTLFDGNHQPMDQGKYLVVWKEQQGHWKLHQDIWNTSLAAPGRKAA</sequence>
<dbReference type="Proteomes" id="UP000831796">
    <property type="component" value="Chromosome"/>
</dbReference>
<evidence type="ECO:0000259" key="1">
    <source>
        <dbReference type="Pfam" id="PF14534"/>
    </source>
</evidence>
<protein>
    <submittedName>
        <fullName evidence="2">DUF4440 domain-containing protein</fullName>
    </submittedName>
</protein>
<dbReference type="RefSeq" id="WP_244676136.1">
    <property type="nucleotide sequence ID" value="NZ_CP095046.1"/>
</dbReference>
<dbReference type="Pfam" id="PF14534">
    <property type="entry name" value="DUF4440"/>
    <property type="match status" value="1"/>
</dbReference>
<organism evidence="2 3">
    <name type="scientific">Hymenobacter cellulosilyticus</name>
    <dbReference type="NCBI Taxonomy" id="2932248"/>
    <lineage>
        <taxon>Bacteria</taxon>
        <taxon>Pseudomonadati</taxon>
        <taxon>Bacteroidota</taxon>
        <taxon>Cytophagia</taxon>
        <taxon>Cytophagales</taxon>
        <taxon>Hymenobacteraceae</taxon>
        <taxon>Hymenobacter</taxon>
    </lineage>
</organism>
<name>A0A8T9Q9H2_9BACT</name>
<accession>A0A8T9Q9H2</accession>
<dbReference type="KEGG" id="hcu:MUN79_01945"/>
<dbReference type="Gene3D" id="3.10.450.50">
    <property type="match status" value="1"/>
</dbReference>
<evidence type="ECO:0000313" key="2">
    <source>
        <dbReference type="EMBL" id="UOQ72778.1"/>
    </source>
</evidence>
<dbReference type="SUPFAM" id="SSF54427">
    <property type="entry name" value="NTF2-like"/>
    <property type="match status" value="1"/>
</dbReference>
<dbReference type="AlphaFoldDB" id="A0A8T9Q9H2"/>